<name>A0AAU9FU64_DROMD</name>
<feature type="compositionally biased region" description="Basic and acidic residues" evidence="10">
    <location>
        <begin position="8"/>
        <end position="25"/>
    </location>
</feature>
<dbReference type="Pfam" id="PF21974">
    <property type="entry name" value="SPN1_m3Gcap_bd"/>
    <property type="match status" value="1"/>
</dbReference>
<dbReference type="SUPFAM" id="SSF56091">
    <property type="entry name" value="DNA ligase/mRNA capping enzyme, catalytic domain"/>
    <property type="match status" value="1"/>
</dbReference>
<feature type="compositionally biased region" description="Basic and acidic residues" evidence="10">
    <location>
        <begin position="291"/>
        <end position="305"/>
    </location>
</feature>
<dbReference type="AlphaFoldDB" id="A0AAU9FU64"/>
<dbReference type="GO" id="GO:0061015">
    <property type="term" value="P:snRNA import into nucleus"/>
    <property type="evidence" value="ECO:0007669"/>
    <property type="project" value="InterPro"/>
</dbReference>
<accession>A0AAU9FU64</accession>
<keyword evidence="7" id="KW-0963">Cytoplasm</keyword>
<dbReference type="GO" id="GO:0005737">
    <property type="term" value="C:cytoplasm"/>
    <property type="evidence" value="ECO:0007669"/>
    <property type="project" value="UniProtKB-SubCell"/>
</dbReference>
<evidence type="ECO:0000256" key="3">
    <source>
        <dbReference type="ARBA" id="ARBA00004496"/>
    </source>
</evidence>
<evidence type="ECO:0000256" key="8">
    <source>
        <dbReference type="ARBA" id="ARBA00022884"/>
    </source>
</evidence>
<feature type="region of interest" description="Disordered" evidence="10">
    <location>
        <begin position="1"/>
        <end position="64"/>
    </location>
</feature>
<evidence type="ECO:0000256" key="7">
    <source>
        <dbReference type="ARBA" id="ARBA00022490"/>
    </source>
</evidence>
<evidence type="ECO:0000256" key="10">
    <source>
        <dbReference type="SAM" id="MobiDB-lite"/>
    </source>
</evidence>
<comment type="similarity">
    <text evidence="4">Belongs to the snurportin family.</text>
</comment>
<reference evidence="12 13" key="1">
    <citation type="submission" date="2024-02" db="EMBL/GenBank/DDBJ databases">
        <title>A chromosome-level genome assembly of Drosophila madeirensis, a fruit fly species endemic to Madeira island.</title>
        <authorList>
            <person name="Tomihara K."/>
            <person name="Llopart A."/>
            <person name="Yamamoto D."/>
        </authorList>
    </citation>
    <scope>NUCLEOTIDE SEQUENCE [LARGE SCALE GENOMIC DNA]</scope>
    <source>
        <strain evidence="12 13">RF1</strain>
    </source>
</reference>
<evidence type="ECO:0000256" key="2">
    <source>
        <dbReference type="ARBA" id="ARBA00004123"/>
    </source>
</evidence>
<comment type="function">
    <text evidence="1">Functions as an U snRNP-specific nuclear import adapter. Involved in the trimethylguanosine (m3G)-cap-dependent nuclear import of U snRNPs. Binds specifically to the terminal m3G-cap U snRNAs.</text>
</comment>
<keyword evidence="6" id="KW-0813">Transport</keyword>
<dbReference type="GO" id="GO:0005634">
    <property type="term" value="C:nucleus"/>
    <property type="evidence" value="ECO:0007669"/>
    <property type="project" value="UniProtKB-SubCell"/>
</dbReference>
<feature type="domain" description="Snurportin-1 m3G cap-binding" evidence="11">
    <location>
        <begin position="68"/>
        <end position="244"/>
    </location>
</feature>
<protein>
    <recommendedName>
        <fullName evidence="5">Snurportin-1</fullName>
    </recommendedName>
</protein>
<feature type="compositionally biased region" description="Acidic residues" evidence="10">
    <location>
        <begin position="314"/>
        <end position="325"/>
    </location>
</feature>
<gene>
    <name evidence="12" type="ORF">DMAD_07481</name>
</gene>
<dbReference type="InterPro" id="IPR047857">
    <property type="entry name" value="Snurportin1_C"/>
</dbReference>
<keyword evidence="8" id="KW-0694">RNA-binding</keyword>
<feature type="region of interest" description="Disordered" evidence="10">
    <location>
        <begin position="286"/>
        <end position="329"/>
    </location>
</feature>
<comment type="subcellular location">
    <subcellularLocation>
        <location evidence="3">Cytoplasm</location>
    </subcellularLocation>
    <subcellularLocation>
        <location evidence="2">Nucleus</location>
    </subcellularLocation>
</comment>
<keyword evidence="9" id="KW-0539">Nucleus</keyword>
<evidence type="ECO:0000256" key="6">
    <source>
        <dbReference type="ARBA" id="ARBA00022448"/>
    </source>
</evidence>
<dbReference type="CDD" id="cd09232">
    <property type="entry name" value="Snurportin-1_C"/>
    <property type="match status" value="1"/>
</dbReference>
<dbReference type="PANTHER" id="PTHR13403">
    <property type="entry name" value="SNURPORTIN1 RNUT1 PROTEIN RNA, U TRANSPORTER 1"/>
    <property type="match status" value="1"/>
</dbReference>
<dbReference type="InterPro" id="IPR017336">
    <property type="entry name" value="Snurportin-1"/>
</dbReference>
<evidence type="ECO:0000256" key="1">
    <source>
        <dbReference type="ARBA" id="ARBA00003975"/>
    </source>
</evidence>
<dbReference type="PANTHER" id="PTHR13403:SF6">
    <property type="entry name" value="SNURPORTIN-1"/>
    <property type="match status" value="1"/>
</dbReference>
<organism evidence="12 13">
    <name type="scientific">Drosophila madeirensis</name>
    <name type="common">Fruit fly</name>
    <dbReference type="NCBI Taxonomy" id="30013"/>
    <lineage>
        <taxon>Eukaryota</taxon>
        <taxon>Metazoa</taxon>
        <taxon>Ecdysozoa</taxon>
        <taxon>Arthropoda</taxon>
        <taxon>Hexapoda</taxon>
        <taxon>Insecta</taxon>
        <taxon>Pterygota</taxon>
        <taxon>Neoptera</taxon>
        <taxon>Endopterygota</taxon>
        <taxon>Diptera</taxon>
        <taxon>Brachycera</taxon>
        <taxon>Muscomorpha</taxon>
        <taxon>Ephydroidea</taxon>
        <taxon>Drosophilidae</taxon>
        <taxon>Drosophila</taxon>
        <taxon>Sophophora</taxon>
    </lineage>
</organism>
<evidence type="ECO:0000259" key="11">
    <source>
        <dbReference type="Pfam" id="PF21974"/>
    </source>
</evidence>
<proteinExistence type="inferred from homology"/>
<evidence type="ECO:0000313" key="13">
    <source>
        <dbReference type="Proteomes" id="UP001500889"/>
    </source>
</evidence>
<dbReference type="GO" id="GO:0003723">
    <property type="term" value="F:RNA binding"/>
    <property type="evidence" value="ECO:0007669"/>
    <property type="project" value="UniProtKB-KW"/>
</dbReference>
<evidence type="ECO:0000256" key="9">
    <source>
        <dbReference type="ARBA" id="ARBA00023242"/>
    </source>
</evidence>
<dbReference type="Gene3D" id="3.30.470.30">
    <property type="entry name" value="DNA ligase/mRNA capping enzyme"/>
    <property type="match status" value="1"/>
</dbReference>
<evidence type="ECO:0000313" key="12">
    <source>
        <dbReference type="EMBL" id="BFF99626.1"/>
    </source>
</evidence>
<evidence type="ECO:0000256" key="4">
    <source>
        <dbReference type="ARBA" id="ARBA00007540"/>
    </source>
</evidence>
<dbReference type="EMBL" id="AP029265">
    <property type="protein sequence ID" value="BFF99626.1"/>
    <property type="molecule type" value="Genomic_DNA"/>
</dbReference>
<dbReference type="Proteomes" id="UP001500889">
    <property type="component" value="Chromosome J"/>
</dbReference>
<keyword evidence="13" id="KW-1185">Reference proteome</keyword>
<sequence length="357" mass="42088">MCSNYQDLYKKGLDRGEQQKRRQQELLKQQKLRRQQGQDEARPVKKTEKAPPKHRKQRANDKASPFRLQLSEWLRHKPDNLGEWLLVPCPVGRRCMVIATNGKTKVYNKAGREFMKLRTLLPGDGHVQKCRTVLDCVYDEETQTFHVLDALSFGQQSLQDCEASFRFYWLRARFEEEDYAQKNDRNNKSFVLLNHYDFEDASAIEEILQKYPIWQENQPKLDGFLFYHKEASYVCGTTPLVCWLFSYMMPDVVDLPVNGNYLAPEDYQPRLVLQYMEEFDEKLKQLRKQRPKETAKKSKKKKEEESQTSMETNKEEEEEDGDSDEYAGLKSLLDHQRRLELGELDMDCEETPSAVDC</sequence>
<feature type="compositionally biased region" description="Basic and acidic residues" evidence="10">
    <location>
        <begin position="36"/>
        <end position="51"/>
    </location>
</feature>
<evidence type="ECO:0000256" key="5">
    <source>
        <dbReference type="ARBA" id="ARBA00016034"/>
    </source>
</evidence>